<reference evidence="1" key="2">
    <citation type="submission" date="2014-02" db="EMBL/GenBank/DDBJ databases">
        <title>Complete DNA sequence of /Kuraishia capsulata/ illustrates novel genomic features among budding yeasts (/Saccharomycotina/).</title>
        <authorList>
            <person name="Morales L."/>
            <person name="Noel B."/>
            <person name="Porcel B."/>
            <person name="Marcet-Houben M."/>
            <person name="Hullo M-F."/>
            <person name="Sacerdot C."/>
            <person name="Tekaia F."/>
            <person name="Leh-Louis V."/>
            <person name="Despons L."/>
            <person name="Khanna V."/>
            <person name="Aury J-M."/>
            <person name="Barbe V."/>
            <person name="Couloux A."/>
            <person name="Labadie K."/>
            <person name="Pelletier E."/>
            <person name="Souciet J-L."/>
            <person name="Boekhout T."/>
            <person name="Gabaldon T."/>
            <person name="Wincker P."/>
            <person name="Dujon B."/>
        </authorList>
    </citation>
    <scope>NUCLEOTIDE SEQUENCE</scope>
    <source>
        <strain evidence="1">CBS 1993</strain>
    </source>
</reference>
<name>W6MI53_9ASCO</name>
<proteinExistence type="predicted"/>
<protein>
    <submittedName>
        <fullName evidence="1">Uncharacterized protein</fullName>
    </submittedName>
</protein>
<sequence length="15" mass="1731">MAVKLKWPWLGFVVG</sequence>
<gene>
    <name evidence="1" type="ORF">KUCA_T00002055001</name>
</gene>
<organism evidence="1 2">
    <name type="scientific">Kuraishia capsulata CBS 1993</name>
    <dbReference type="NCBI Taxonomy" id="1382522"/>
    <lineage>
        <taxon>Eukaryota</taxon>
        <taxon>Fungi</taxon>
        <taxon>Dikarya</taxon>
        <taxon>Ascomycota</taxon>
        <taxon>Saccharomycotina</taxon>
        <taxon>Pichiomycetes</taxon>
        <taxon>Pichiales</taxon>
        <taxon>Pichiaceae</taxon>
        <taxon>Kuraishia</taxon>
    </lineage>
</organism>
<dbReference type="Proteomes" id="UP000019384">
    <property type="component" value="Unassembled WGS sequence"/>
</dbReference>
<keyword evidence="2" id="KW-1185">Reference proteome</keyword>
<evidence type="ECO:0000313" key="2">
    <source>
        <dbReference type="Proteomes" id="UP000019384"/>
    </source>
</evidence>
<evidence type="ECO:0000313" key="1">
    <source>
        <dbReference type="EMBL" id="CDK26084.1"/>
    </source>
</evidence>
<accession>W6MI53</accession>
<dbReference type="HOGENOM" id="CLU_3434164_0_0_1"/>
<dbReference type="EMBL" id="HG793126">
    <property type="protein sequence ID" value="CDK26084.1"/>
    <property type="molecule type" value="Genomic_DNA"/>
</dbReference>
<reference evidence="1" key="1">
    <citation type="submission" date="2013-12" db="EMBL/GenBank/DDBJ databases">
        <authorList>
            <person name="Genoscope - CEA"/>
        </authorList>
    </citation>
    <scope>NUCLEOTIDE SEQUENCE</scope>
    <source>
        <strain evidence="1">CBS 1993</strain>
    </source>
</reference>